<feature type="chain" id="PRO_5021788830" evidence="6">
    <location>
        <begin position="25"/>
        <end position="200"/>
    </location>
</feature>
<evidence type="ECO:0000256" key="6">
    <source>
        <dbReference type="SAM" id="SignalP"/>
    </source>
</evidence>
<dbReference type="Proteomes" id="UP000317593">
    <property type="component" value="Unassembled WGS sequence"/>
</dbReference>
<evidence type="ECO:0000313" key="9">
    <source>
        <dbReference type="Proteomes" id="UP000317593"/>
    </source>
</evidence>
<dbReference type="PROSITE" id="PS51257">
    <property type="entry name" value="PROKAR_LIPOPROTEIN"/>
    <property type="match status" value="1"/>
</dbReference>
<comment type="similarity">
    <text evidence="1">Belongs to the thioredoxin family. DsbA subfamily.</text>
</comment>
<dbReference type="PROSITE" id="PS51352">
    <property type="entry name" value="THIOREDOXIN_2"/>
    <property type="match status" value="1"/>
</dbReference>
<dbReference type="Pfam" id="PF13462">
    <property type="entry name" value="Thioredoxin_4"/>
    <property type="match status" value="1"/>
</dbReference>
<proteinExistence type="inferred from homology"/>
<dbReference type="PANTHER" id="PTHR13887">
    <property type="entry name" value="GLUTATHIONE S-TRANSFERASE KAPPA"/>
    <property type="match status" value="1"/>
</dbReference>
<dbReference type="CDD" id="cd02972">
    <property type="entry name" value="DsbA_family"/>
    <property type="match status" value="1"/>
</dbReference>
<evidence type="ECO:0000313" key="8">
    <source>
        <dbReference type="EMBL" id="SMO34748.1"/>
    </source>
</evidence>
<dbReference type="PANTHER" id="PTHR13887:SF14">
    <property type="entry name" value="DISULFIDE BOND FORMATION PROTEIN D"/>
    <property type="match status" value="1"/>
</dbReference>
<name>A0A521AJ11_9BACT</name>
<evidence type="ECO:0000256" key="5">
    <source>
        <dbReference type="ARBA" id="ARBA00023284"/>
    </source>
</evidence>
<dbReference type="InterPro" id="IPR012336">
    <property type="entry name" value="Thioredoxin-like_fold"/>
</dbReference>
<keyword evidence="4" id="KW-1015">Disulfide bond</keyword>
<protein>
    <submittedName>
        <fullName evidence="8">Thioredoxin</fullName>
    </submittedName>
</protein>
<dbReference type="InterPro" id="IPR036249">
    <property type="entry name" value="Thioredoxin-like_sf"/>
</dbReference>
<dbReference type="OrthoDB" id="117402at2"/>
<dbReference type="AlphaFoldDB" id="A0A521AJ11"/>
<feature type="signal peptide" evidence="6">
    <location>
        <begin position="1"/>
        <end position="24"/>
    </location>
</feature>
<sequence>MILRSKNILLMALATLFLISCQNSDTEAQSSASADSDKLIITEYSDYQCPACGYFHPIVERLKQNMGDDIEFRMRYFPLNSHRYAALAARAAEAARNQGKFYEMHSMLFENQEQWSRSSNPAMAIVNYAREIGLDMNQFTDELNAAETQEAVMQQRQEGVSKGVNSTPTFFIEGEKVDPLPKSYEEFEAIIQKHLEQQQG</sequence>
<evidence type="ECO:0000259" key="7">
    <source>
        <dbReference type="PROSITE" id="PS51352"/>
    </source>
</evidence>
<evidence type="ECO:0000256" key="2">
    <source>
        <dbReference type="ARBA" id="ARBA00022729"/>
    </source>
</evidence>
<dbReference type="EMBL" id="FXTH01000001">
    <property type="protein sequence ID" value="SMO34748.1"/>
    <property type="molecule type" value="Genomic_DNA"/>
</dbReference>
<dbReference type="SUPFAM" id="SSF52833">
    <property type="entry name" value="Thioredoxin-like"/>
    <property type="match status" value="1"/>
</dbReference>
<evidence type="ECO:0000256" key="1">
    <source>
        <dbReference type="ARBA" id="ARBA00005791"/>
    </source>
</evidence>
<keyword evidence="9" id="KW-1185">Reference proteome</keyword>
<keyword evidence="5" id="KW-0676">Redox-active center</keyword>
<gene>
    <name evidence="8" type="ORF">SAMN06265218_101151</name>
</gene>
<dbReference type="InterPro" id="IPR013766">
    <property type="entry name" value="Thioredoxin_domain"/>
</dbReference>
<evidence type="ECO:0000256" key="3">
    <source>
        <dbReference type="ARBA" id="ARBA00023002"/>
    </source>
</evidence>
<feature type="domain" description="Thioredoxin" evidence="7">
    <location>
        <begin position="10"/>
        <end position="196"/>
    </location>
</feature>
<evidence type="ECO:0000256" key="4">
    <source>
        <dbReference type="ARBA" id="ARBA00023157"/>
    </source>
</evidence>
<keyword evidence="3" id="KW-0560">Oxidoreductase</keyword>
<dbReference type="GO" id="GO:0016491">
    <property type="term" value="F:oxidoreductase activity"/>
    <property type="evidence" value="ECO:0007669"/>
    <property type="project" value="UniProtKB-KW"/>
</dbReference>
<organism evidence="8 9">
    <name type="scientific">Fodinibius sediminis</name>
    <dbReference type="NCBI Taxonomy" id="1214077"/>
    <lineage>
        <taxon>Bacteria</taxon>
        <taxon>Pseudomonadati</taxon>
        <taxon>Balneolota</taxon>
        <taxon>Balneolia</taxon>
        <taxon>Balneolales</taxon>
        <taxon>Balneolaceae</taxon>
        <taxon>Fodinibius</taxon>
    </lineage>
</organism>
<reference evidence="8 9" key="1">
    <citation type="submission" date="2017-05" db="EMBL/GenBank/DDBJ databases">
        <authorList>
            <person name="Varghese N."/>
            <person name="Submissions S."/>
        </authorList>
    </citation>
    <scope>NUCLEOTIDE SEQUENCE [LARGE SCALE GENOMIC DNA]</scope>
    <source>
        <strain evidence="8 9">DSM 21194</strain>
    </source>
</reference>
<accession>A0A521AJ11</accession>
<keyword evidence="2 6" id="KW-0732">Signal</keyword>
<dbReference type="Gene3D" id="3.40.30.10">
    <property type="entry name" value="Glutaredoxin"/>
    <property type="match status" value="1"/>
</dbReference>